<protein>
    <submittedName>
        <fullName evidence="1">Uncharacterized protein</fullName>
    </submittedName>
</protein>
<dbReference type="AlphaFoldDB" id="A0A016SUV3"/>
<reference evidence="2" key="1">
    <citation type="journal article" date="2015" name="Nat. Genet.">
        <title>The genome and transcriptome of the zoonotic hookworm Ancylostoma ceylanicum identify infection-specific gene families.</title>
        <authorList>
            <person name="Schwarz E.M."/>
            <person name="Hu Y."/>
            <person name="Antoshechkin I."/>
            <person name="Miller M.M."/>
            <person name="Sternberg P.W."/>
            <person name="Aroian R.V."/>
        </authorList>
    </citation>
    <scope>NUCLEOTIDE SEQUENCE</scope>
    <source>
        <strain evidence="2">HY135</strain>
    </source>
</reference>
<name>A0A016SUV3_9BILA</name>
<comment type="caution">
    <text evidence="1">The sequence shown here is derived from an EMBL/GenBank/DDBJ whole genome shotgun (WGS) entry which is preliminary data.</text>
</comment>
<organism evidence="1 2">
    <name type="scientific">Ancylostoma ceylanicum</name>
    <dbReference type="NCBI Taxonomy" id="53326"/>
    <lineage>
        <taxon>Eukaryota</taxon>
        <taxon>Metazoa</taxon>
        <taxon>Ecdysozoa</taxon>
        <taxon>Nematoda</taxon>
        <taxon>Chromadorea</taxon>
        <taxon>Rhabditida</taxon>
        <taxon>Rhabditina</taxon>
        <taxon>Rhabditomorpha</taxon>
        <taxon>Strongyloidea</taxon>
        <taxon>Ancylostomatidae</taxon>
        <taxon>Ancylostomatinae</taxon>
        <taxon>Ancylostoma</taxon>
    </lineage>
</organism>
<keyword evidence="2" id="KW-1185">Reference proteome</keyword>
<proteinExistence type="predicted"/>
<sequence>MKHDLASQVTAATPVVTSKNLPNVVQHVAAVEWSTTAVTAPNLDHLISPLICSGCCFVLQREPRDAEIRRGPDPEAGEQGYVIRAVYARSWPTTQFR</sequence>
<accession>A0A016SUV3</accession>
<dbReference type="Proteomes" id="UP000024635">
    <property type="component" value="Unassembled WGS sequence"/>
</dbReference>
<evidence type="ECO:0000313" key="1">
    <source>
        <dbReference type="EMBL" id="EYB94187.1"/>
    </source>
</evidence>
<gene>
    <name evidence="1" type="primary">Acey_s0174.g445</name>
    <name evidence="1" type="ORF">Y032_0174g445</name>
</gene>
<dbReference type="EMBL" id="JARK01001510">
    <property type="protein sequence ID" value="EYB94187.1"/>
    <property type="molecule type" value="Genomic_DNA"/>
</dbReference>
<evidence type="ECO:0000313" key="2">
    <source>
        <dbReference type="Proteomes" id="UP000024635"/>
    </source>
</evidence>